<dbReference type="EC" id="3.5.3.6" evidence="2"/>
<keyword evidence="4" id="KW-0378">Hydrolase</keyword>
<sequence length="293" mass="31537">MAPLPRPVEGPDSEYGLLKEVLLASPRNLSIVPCNRVSEDALEKGQSSCSVTASRQHRDLVETLMAAGVRVRTVQPVADLPDLAFTRDTSLMTPWGLIGLRPGLAHRRGEVDAVLDTARAAGMPILGRVERGSVEGGDICLLRPGHLVIGVSEERTTTEGARALGSFFEREGWKVTLVPIDPDLLHLDTHFCLADRDVALACVEKLDPTFVAMIRDLGIEIVPVNADEIASLGCNVLSLGRRRIISTGSAPRVDQAVRARGFEVLTVPLGEFTQCGGGVHCLTMPLRRQSATL</sequence>
<proteinExistence type="predicted"/>
<reference evidence="4 5" key="1">
    <citation type="submission" date="2020-03" db="EMBL/GenBank/DDBJ databases">
        <title>Genomic Encyclopedia of Type Strains, Phase IV (KMG-IV): sequencing the most valuable type-strain genomes for metagenomic binning, comparative biology and taxonomic classification.</title>
        <authorList>
            <person name="Goeker M."/>
        </authorList>
    </citation>
    <scope>NUCLEOTIDE SEQUENCE [LARGE SCALE GENOMIC DNA]</scope>
    <source>
        <strain evidence="4 5">DSM 16846</strain>
    </source>
</reference>
<dbReference type="RefSeq" id="WP_168068698.1">
    <property type="nucleotide sequence ID" value="NZ_JAATJC010000001.1"/>
</dbReference>
<gene>
    <name evidence="4" type="ORF">GGQ97_001659</name>
</gene>
<dbReference type="Gene3D" id="3.75.10.10">
    <property type="entry name" value="L-arginine/glycine Amidinotransferase, Chain A"/>
    <property type="match status" value="1"/>
</dbReference>
<dbReference type="PANTHER" id="PTHR47271:SF2">
    <property type="entry name" value="ARGININE DEIMINASE"/>
    <property type="match status" value="1"/>
</dbReference>
<keyword evidence="5" id="KW-1185">Reference proteome</keyword>
<protein>
    <recommendedName>
        <fullName evidence="2">arginine deiminase</fullName>
        <ecNumber evidence="2">3.5.3.6</ecNumber>
    </recommendedName>
</protein>
<evidence type="ECO:0000313" key="4">
    <source>
        <dbReference type="EMBL" id="NJC05866.1"/>
    </source>
</evidence>
<comment type="catalytic activity">
    <reaction evidence="3">
        <text>L-arginine + H2O = L-citrulline + NH4(+)</text>
        <dbReference type="Rhea" id="RHEA:19597"/>
        <dbReference type="ChEBI" id="CHEBI:15377"/>
        <dbReference type="ChEBI" id="CHEBI:28938"/>
        <dbReference type="ChEBI" id="CHEBI:32682"/>
        <dbReference type="ChEBI" id="CHEBI:57743"/>
        <dbReference type="EC" id="3.5.3.6"/>
    </reaction>
</comment>
<dbReference type="SUPFAM" id="SSF55909">
    <property type="entry name" value="Pentein"/>
    <property type="match status" value="1"/>
</dbReference>
<dbReference type="PANTHER" id="PTHR47271">
    <property type="entry name" value="ARGININE DEIMINASE"/>
    <property type="match status" value="1"/>
</dbReference>
<evidence type="ECO:0000256" key="2">
    <source>
        <dbReference type="ARBA" id="ARBA00012171"/>
    </source>
</evidence>
<dbReference type="GO" id="GO:0019546">
    <property type="term" value="P:L-arginine deiminase pathway"/>
    <property type="evidence" value="ECO:0007669"/>
    <property type="project" value="TreeGrafter"/>
</dbReference>
<evidence type="ECO:0000256" key="1">
    <source>
        <dbReference type="ARBA" id="ARBA00005213"/>
    </source>
</evidence>
<dbReference type="Proteomes" id="UP000558192">
    <property type="component" value="Unassembled WGS sequence"/>
</dbReference>
<evidence type="ECO:0000256" key="3">
    <source>
        <dbReference type="ARBA" id="ARBA00049429"/>
    </source>
</evidence>
<dbReference type="Pfam" id="PF19420">
    <property type="entry name" value="DDAH_eukar"/>
    <property type="match status" value="1"/>
</dbReference>
<accession>A0A7X5Y682</accession>
<evidence type="ECO:0000313" key="5">
    <source>
        <dbReference type="Proteomes" id="UP000558192"/>
    </source>
</evidence>
<dbReference type="GO" id="GO:0016990">
    <property type="term" value="F:arginine deiminase activity"/>
    <property type="evidence" value="ECO:0007669"/>
    <property type="project" value="UniProtKB-EC"/>
</dbReference>
<dbReference type="AlphaFoldDB" id="A0A7X5Y682"/>
<comment type="pathway">
    <text evidence="1">Amino-acid degradation; L-arginine degradation via ADI pathway; carbamoyl phosphate from L-arginine: step 1/2.</text>
</comment>
<organism evidence="4 5">
    <name type="scientific">Sphingomonas kaistensis</name>
    <dbReference type="NCBI Taxonomy" id="298708"/>
    <lineage>
        <taxon>Bacteria</taxon>
        <taxon>Pseudomonadati</taxon>
        <taxon>Pseudomonadota</taxon>
        <taxon>Alphaproteobacteria</taxon>
        <taxon>Sphingomonadales</taxon>
        <taxon>Sphingomonadaceae</taxon>
        <taxon>Sphingomonas</taxon>
    </lineage>
</organism>
<comment type="caution">
    <text evidence="4">The sequence shown here is derived from an EMBL/GenBank/DDBJ whole genome shotgun (WGS) entry which is preliminary data.</text>
</comment>
<name>A0A7X5Y682_9SPHN</name>
<dbReference type="EMBL" id="JAATJC010000001">
    <property type="protein sequence ID" value="NJC05866.1"/>
    <property type="molecule type" value="Genomic_DNA"/>
</dbReference>